<reference evidence="3" key="1">
    <citation type="submission" date="2019-06" db="EMBL/GenBank/DDBJ databases">
        <authorList>
            <person name="Broberg M."/>
        </authorList>
    </citation>
    <scope>NUCLEOTIDE SEQUENCE [LARGE SCALE GENOMIC DNA]</scope>
</reference>
<evidence type="ECO:0000313" key="3">
    <source>
        <dbReference type="Proteomes" id="UP000775872"/>
    </source>
</evidence>
<dbReference type="OrthoDB" id="5343383at2759"/>
<protein>
    <recommendedName>
        <fullName evidence="4">F-box domain-containing protein</fullName>
    </recommendedName>
</protein>
<evidence type="ECO:0000256" key="1">
    <source>
        <dbReference type="SAM" id="MobiDB-lite"/>
    </source>
</evidence>
<name>A0A9P0ERD7_9HYPO</name>
<reference evidence="2 3" key="2">
    <citation type="submission" date="2021-10" db="EMBL/GenBank/DDBJ databases">
        <authorList>
            <person name="Piombo E."/>
        </authorList>
    </citation>
    <scope>NUCLEOTIDE SEQUENCE [LARGE SCALE GENOMIC DNA]</scope>
</reference>
<feature type="compositionally biased region" description="Low complexity" evidence="1">
    <location>
        <begin position="10"/>
        <end position="21"/>
    </location>
</feature>
<dbReference type="EMBL" id="CABFOC020000082">
    <property type="protein sequence ID" value="CAH0058179.1"/>
    <property type="molecule type" value="Genomic_DNA"/>
</dbReference>
<accession>A0A9P0ERD7</accession>
<evidence type="ECO:0008006" key="4">
    <source>
        <dbReference type="Google" id="ProtNLM"/>
    </source>
</evidence>
<dbReference type="Proteomes" id="UP000775872">
    <property type="component" value="Unassembled WGS sequence"/>
</dbReference>
<sequence length="343" mass="39150">MSSNMSEQLAGGHSAPSSSSGYETQSTFDFMELPVELQAEIFQQMPSLKTAVALRLCCRQLNEVYLKNEHKITAALCESLVAPFREFYSFLQRLKFPAGSVKFPPPLGWPDMTPAACADDFGKTPFAIDVLRHLPYINNNPDFPNNNEKQLNSTNLDFRCNAVDYTNLRPEKLPGRQNEELHTIECQENLDPGDENRISGLKHVVIVASGYHLCSVVLLLDTFSGRIFEELVDCGHGARLPVGEYFASRMEKIRELRLMFINGFNPWHVGWDDATTTDFEVEYDPGPKDSEGEPAWDQDTCRTMERIGWVRHLYRKFGWPGSDWKKEECMQAIDDFTSRFPMR</sequence>
<proteinExistence type="predicted"/>
<dbReference type="InterPro" id="IPR036047">
    <property type="entry name" value="F-box-like_dom_sf"/>
</dbReference>
<dbReference type="SUPFAM" id="SSF81383">
    <property type="entry name" value="F-box domain"/>
    <property type="match status" value="1"/>
</dbReference>
<evidence type="ECO:0000313" key="2">
    <source>
        <dbReference type="EMBL" id="CAH0058179.1"/>
    </source>
</evidence>
<keyword evidence="3" id="KW-1185">Reference proteome</keyword>
<comment type="caution">
    <text evidence="2">The sequence shown here is derived from an EMBL/GenBank/DDBJ whole genome shotgun (WGS) entry which is preliminary data.</text>
</comment>
<dbReference type="AlphaFoldDB" id="A0A9P0ERD7"/>
<gene>
    <name evidence="2" type="ORF">CSOL1703_00008657</name>
</gene>
<feature type="region of interest" description="Disordered" evidence="1">
    <location>
        <begin position="1"/>
        <end position="23"/>
    </location>
</feature>
<organism evidence="2 3">
    <name type="scientific">Clonostachys solani</name>
    <dbReference type="NCBI Taxonomy" id="160281"/>
    <lineage>
        <taxon>Eukaryota</taxon>
        <taxon>Fungi</taxon>
        <taxon>Dikarya</taxon>
        <taxon>Ascomycota</taxon>
        <taxon>Pezizomycotina</taxon>
        <taxon>Sordariomycetes</taxon>
        <taxon>Hypocreomycetidae</taxon>
        <taxon>Hypocreales</taxon>
        <taxon>Bionectriaceae</taxon>
        <taxon>Clonostachys</taxon>
    </lineage>
</organism>